<keyword evidence="3" id="KW-0238">DNA-binding</keyword>
<evidence type="ECO:0000313" key="8">
    <source>
        <dbReference type="Proteomes" id="UP000236161"/>
    </source>
</evidence>
<dbReference type="Pfam" id="PF26575">
    <property type="entry name" value="HHO5_N"/>
    <property type="match status" value="1"/>
</dbReference>
<evidence type="ECO:0000256" key="3">
    <source>
        <dbReference type="ARBA" id="ARBA00023125"/>
    </source>
</evidence>
<dbReference type="Gene3D" id="1.10.10.60">
    <property type="entry name" value="Homeodomain-like"/>
    <property type="match status" value="1"/>
</dbReference>
<dbReference type="SUPFAM" id="SSF46689">
    <property type="entry name" value="Homeodomain-like"/>
    <property type="match status" value="1"/>
</dbReference>
<evidence type="ECO:0000256" key="1">
    <source>
        <dbReference type="ARBA" id="ARBA00004123"/>
    </source>
</evidence>
<evidence type="ECO:0000259" key="6">
    <source>
        <dbReference type="Pfam" id="PF26575"/>
    </source>
</evidence>
<dbReference type="NCBIfam" id="TIGR01557">
    <property type="entry name" value="myb_SHAQKYF"/>
    <property type="match status" value="1"/>
</dbReference>
<organism evidence="7 8">
    <name type="scientific">Apostasia shenzhenica</name>
    <dbReference type="NCBI Taxonomy" id="1088818"/>
    <lineage>
        <taxon>Eukaryota</taxon>
        <taxon>Viridiplantae</taxon>
        <taxon>Streptophyta</taxon>
        <taxon>Embryophyta</taxon>
        <taxon>Tracheophyta</taxon>
        <taxon>Spermatophyta</taxon>
        <taxon>Magnoliopsida</taxon>
        <taxon>Liliopsida</taxon>
        <taxon>Asparagales</taxon>
        <taxon>Orchidaceae</taxon>
        <taxon>Apostasioideae</taxon>
        <taxon>Apostasia</taxon>
    </lineage>
</organism>
<keyword evidence="4" id="KW-0804">Transcription</keyword>
<dbReference type="GO" id="GO:0003700">
    <property type="term" value="F:DNA-binding transcription factor activity"/>
    <property type="evidence" value="ECO:0007669"/>
    <property type="project" value="InterPro"/>
</dbReference>
<dbReference type="InterPro" id="IPR006447">
    <property type="entry name" value="Myb_dom_plants"/>
</dbReference>
<dbReference type="EMBL" id="KZ451908">
    <property type="protein sequence ID" value="PKA63433.1"/>
    <property type="molecule type" value="Genomic_DNA"/>
</dbReference>
<evidence type="ECO:0000256" key="4">
    <source>
        <dbReference type="ARBA" id="ARBA00023163"/>
    </source>
</evidence>
<dbReference type="InterPro" id="IPR044787">
    <property type="entry name" value="HHO5-like"/>
</dbReference>
<comment type="subcellular location">
    <subcellularLocation>
        <location evidence="1">Nucleus</location>
    </subcellularLocation>
</comment>
<reference evidence="7 8" key="1">
    <citation type="journal article" date="2017" name="Nature">
        <title>The Apostasia genome and the evolution of orchids.</title>
        <authorList>
            <person name="Zhang G.Q."/>
            <person name="Liu K.W."/>
            <person name="Li Z."/>
            <person name="Lohaus R."/>
            <person name="Hsiao Y.Y."/>
            <person name="Niu S.C."/>
            <person name="Wang J.Y."/>
            <person name="Lin Y.C."/>
            <person name="Xu Q."/>
            <person name="Chen L.J."/>
            <person name="Yoshida K."/>
            <person name="Fujiwara S."/>
            <person name="Wang Z.W."/>
            <person name="Zhang Y.Q."/>
            <person name="Mitsuda N."/>
            <person name="Wang M."/>
            <person name="Liu G.H."/>
            <person name="Pecoraro L."/>
            <person name="Huang H.X."/>
            <person name="Xiao X.J."/>
            <person name="Lin M."/>
            <person name="Wu X.Y."/>
            <person name="Wu W.L."/>
            <person name="Chen Y.Y."/>
            <person name="Chang S.B."/>
            <person name="Sakamoto S."/>
            <person name="Ohme-Takagi M."/>
            <person name="Yagi M."/>
            <person name="Zeng S.J."/>
            <person name="Shen C.Y."/>
            <person name="Yeh C.M."/>
            <person name="Luo Y.B."/>
            <person name="Tsai W.C."/>
            <person name="Van de Peer Y."/>
            <person name="Liu Z.J."/>
        </authorList>
    </citation>
    <scope>NUCLEOTIDE SEQUENCE [LARGE SCALE GENOMIC DNA]</scope>
    <source>
        <strain evidence="8">cv. Shenzhen</strain>
        <tissue evidence="7">Stem</tissue>
    </source>
</reference>
<protein>
    <submittedName>
        <fullName evidence="7">Protein PHR1-like 1</fullName>
    </submittedName>
</protein>
<dbReference type="InterPro" id="IPR009057">
    <property type="entry name" value="Homeodomain-like_sf"/>
</dbReference>
<evidence type="ECO:0000256" key="5">
    <source>
        <dbReference type="ARBA" id="ARBA00023242"/>
    </source>
</evidence>
<dbReference type="GO" id="GO:0005634">
    <property type="term" value="C:nucleus"/>
    <property type="evidence" value="ECO:0007669"/>
    <property type="project" value="UniProtKB-SubCell"/>
</dbReference>
<dbReference type="GO" id="GO:0003677">
    <property type="term" value="F:DNA binding"/>
    <property type="evidence" value="ECO:0007669"/>
    <property type="project" value="UniProtKB-KW"/>
</dbReference>
<dbReference type="Proteomes" id="UP000236161">
    <property type="component" value="Unassembled WGS sequence"/>
</dbReference>
<evidence type="ECO:0000313" key="7">
    <source>
        <dbReference type="EMBL" id="PKA63433.1"/>
    </source>
</evidence>
<feature type="domain" description="HHO5-like N-terminal" evidence="6">
    <location>
        <begin position="11"/>
        <end position="40"/>
    </location>
</feature>
<dbReference type="AlphaFoldDB" id="A0A2I0B6L2"/>
<evidence type="ECO:0000256" key="2">
    <source>
        <dbReference type="ARBA" id="ARBA00023015"/>
    </source>
</evidence>
<dbReference type="InterPro" id="IPR058673">
    <property type="entry name" value="HHO5-like_N"/>
</dbReference>
<dbReference type="OrthoDB" id="1908613at2759"/>
<keyword evidence="8" id="KW-1185">Reference proteome</keyword>
<proteinExistence type="predicted"/>
<sequence>MAVGKGKGVHQDYVEALEEERRKIQMFARELPLCLHLVDESPSHNKPDWLRSVQLWGSPEAEEPPAGGSTLRKPVAVNARKIRGAFQPFERERQALAGWFPSSSAPPVISVRNMANTFRGRGDVGPEEKEKERGELLAPAAPHRKQRRCWCPDLHGKFLRALEELGGSQAATPKQIRELMNVEGLTIDEVKSHLQVRK</sequence>
<gene>
    <name evidence="7" type="primary">PHL1</name>
    <name evidence="7" type="ORF">AXF42_Ash005328</name>
</gene>
<keyword evidence="5" id="KW-0539">Nucleus</keyword>
<keyword evidence="2" id="KW-0805">Transcription regulation</keyword>
<dbReference type="PANTHER" id="PTHR31003:SF16">
    <property type="entry name" value="TRANSCRIPTION FACTOR HHO2"/>
    <property type="match status" value="1"/>
</dbReference>
<accession>A0A2I0B6L2</accession>
<name>A0A2I0B6L2_9ASPA</name>
<dbReference type="PANTHER" id="PTHR31003">
    <property type="entry name" value="MYB FAMILY TRANSCRIPTION FACTOR"/>
    <property type="match status" value="1"/>
</dbReference>